<evidence type="ECO:0000313" key="4">
    <source>
        <dbReference type="Proteomes" id="UP000256269"/>
    </source>
</evidence>
<dbReference type="Proteomes" id="UP000256269">
    <property type="component" value="Unassembled WGS sequence"/>
</dbReference>
<evidence type="ECO:0000256" key="2">
    <source>
        <dbReference type="SAM" id="SignalP"/>
    </source>
</evidence>
<keyword evidence="4" id="KW-1185">Reference proteome</keyword>
<accession>A0A3E0HGT6</accession>
<feature type="region of interest" description="Disordered" evidence="1">
    <location>
        <begin position="24"/>
        <end position="62"/>
    </location>
</feature>
<gene>
    <name evidence="3" type="ORF">BCF44_108217</name>
</gene>
<dbReference type="InterPro" id="IPR023296">
    <property type="entry name" value="Glyco_hydro_beta-prop_sf"/>
</dbReference>
<dbReference type="GO" id="GO:0016787">
    <property type="term" value="F:hydrolase activity"/>
    <property type="evidence" value="ECO:0007669"/>
    <property type="project" value="UniProtKB-KW"/>
</dbReference>
<dbReference type="RefSeq" id="WP_116176670.1">
    <property type="nucleotide sequence ID" value="NZ_CP144375.1"/>
</dbReference>
<dbReference type="OrthoDB" id="3657989at2"/>
<sequence>MPRSLRAIASCLAAVVPLTACSTAEGTPKPPIATPTAVQGQAPADAHESPLSTDRARQSLGPVVSGGSVAPYNYVPSVLLDGGRYRVWWCSQLPGGGVSGDDVLTSAAAALKGPFPDGAPVFGGSGGGFDAVHTCDPSVIRVNGTYYLYYTGAAGDAPYGNSIGVATSPDGLHWQRSAANPIVTPSKDVLRPGNTYGAGQPSVLHLDGWFYLMFTDTTGAAANDVGSGQFVLRSPDPTFATGAQALTPNGFVSVKGTNAKRSLSVADAFSADWMWVDALNAFAIGHEVGQGTAISFWDKDFTTRPYADVVVAGKWNEGPGLVRRVDGHAPVSPDDACERVPVDLLRATRDGGGGPTDISSFGLDLTGVGGCRTPATTAGIAMPAPDRTVEMVVDGKLVRIERRSVAEQLALRVLDKPVPGVDSLPVAATIKAGAEVLHAPDRPYAFVAGGTLWPAGPPAVEADSAHVTEVSDAEWDARPKGGDLSAFRGN</sequence>
<feature type="chain" id="PRO_5017742063" evidence="2">
    <location>
        <begin position="23"/>
        <end position="490"/>
    </location>
</feature>
<dbReference type="AlphaFoldDB" id="A0A3E0HGT6"/>
<feature type="region of interest" description="Disordered" evidence="1">
    <location>
        <begin position="470"/>
        <end position="490"/>
    </location>
</feature>
<evidence type="ECO:0000313" key="3">
    <source>
        <dbReference type="EMBL" id="REH44737.1"/>
    </source>
</evidence>
<protein>
    <submittedName>
        <fullName evidence="3">Glycosyl hydrolase family 43</fullName>
    </submittedName>
</protein>
<keyword evidence="2" id="KW-0732">Signal</keyword>
<evidence type="ECO:0000256" key="1">
    <source>
        <dbReference type="SAM" id="MobiDB-lite"/>
    </source>
</evidence>
<name>A0A3E0HGT6_9PSEU</name>
<keyword evidence="3" id="KW-0378">Hydrolase</keyword>
<feature type="signal peptide" evidence="2">
    <location>
        <begin position="1"/>
        <end position="22"/>
    </location>
</feature>
<comment type="caution">
    <text evidence="3">The sequence shown here is derived from an EMBL/GenBank/DDBJ whole genome shotgun (WGS) entry which is preliminary data.</text>
</comment>
<reference evidence="3 4" key="1">
    <citation type="submission" date="2018-08" db="EMBL/GenBank/DDBJ databases">
        <title>Genomic Encyclopedia of Archaeal and Bacterial Type Strains, Phase II (KMG-II): from individual species to whole genera.</title>
        <authorList>
            <person name="Goeker M."/>
        </authorList>
    </citation>
    <scope>NUCLEOTIDE SEQUENCE [LARGE SCALE GENOMIC DNA]</scope>
    <source>
        <strain evidence="3 4">DSM 45791</strain>
    </source>
</reference>
<dbReference type="Gene3D" id="2.115.10.20">
    <property type="entry name" value="Glycosyl hydrolase domain, family 43"/>
    <property type="match status" value="1"/>
</dbReference>
<proteinExistence type="predicted"/>
<dbReference type="SUPFAM" id="SSF75005">
    <property type="entry name" value="Arabinanase/levansucrase/invertase"/>
    <property type="match status" value="1"/>
</dbReference>
<dbReference type="EMBL" id="QUNO01000008">
    <property type="protein sequence ID" value="REH44737.1"/>
    <property type="molecule type" value="Genomic_DNA"/>
</dbReference>
<organism evidence="3 4">
    <name type="scientific">Kutzneria buriramensis</name>
    <dbReference type="NCBI Taxonomy" id="1045776"/>
    <lineage>
        <taxon>Bacteria</taxon>
        <taxon>Bacillati</taxon>
        <taxon>Actinomycetota</taxon>
        <taxon>Actinomycetes</taxon>
        <taxon>Pseudonocardiales</taxon>
        <taxon>Pseudonocardiaceae</taxon>
        <taxon>Kutzneria</taxon>
    </lineage>
</organism>